<dbReference type="SUPFAM" id="SSF48208">
    <property type="entry name" value="Six-hairpin glycosidases"/>
    <property type="match status" value="1"/>
</dbReference>
<proteinExistence type="predicted"/>
<organism evidence="2 3">
    <name type="scientific">Sphingobacterium athyrii</name>
    <dbReference type="NCBI Taxonomy" id="2152717"/>
    <lineage>
        <taxon>Bacteria</taxon>
        <taxon>Pseudomonadati</taxon>
        <taxon>Bacteroidota</taxon>
        <taxon>Sphingobacteriia</taxon>
        <taxon>Sphingobacteriales</taxon>
        <taxon>Sphingobacteriaceae</taxon>
        <taxon>Sphingobacterium</taxon>
    </lineage>
</organism>
<dbReference type="Gene3D" id="2.60.40.1180">
    <property type="entry name" value="Golgi alpha-mannosidase II"/>
    <property type="match status" value="1"/>
</dbReference>
<name>A0A363NS85_9SPHI</name>
<dbReference type="GO" id="GO:0005975">
    <property type="term" value="P:carbohydrate metabolic process"/>
    <property type="evidence" value="ECO:0007669"/>
    <property type="project" value="InterPro"/>
</dbReference>
<dbReference type="InterPro" id="IPR013780">
    <property type="entry name" value="Glyco_hydro_b"/>
</dbReference>
<dbReference type="Gene3D" id="1.50.10.10">
    <property type="match status" value="1"/>
</dbReference>
<dbReference type="InterPro" id="IPR043757">
    <property type="entry name" value="DUF5703_N"/>
</dbReference>
<evidence type="ECO:0000313" key="2">
    <source>
        <dbReference type="EMBL" id="PUV23580.1"/>
    </source>
</evidence>
<dbReference type="Proteomes" id="UP000250831">
    <property type="component" value="Unassembled WGS sequence"/>
</dbReference>
<evidence type="ECO:0000313" key="3">
    <source>
        <dbReference type="Proteomes" id="UP000250831"/>
    </source>
</evidence>
<dbReference type="RefSeq" id="WP_108634923.1">
    <property type="nucleotide sequence ID" value="NZ_QCXX01000004.1"/>
</dbReference>
<dbReference type="Pfam" id="PF18961">
    <property type="entry name" value="DUF5703_N"/>
    <property type="match status" value="1"/>
</dbReference>
<comment type="caution">
    <text evidence="2">The sequence shown here is derived from an EMBL/GenBank/DDBJ whole genome shotgun (WGS) entry which is preliminary data.</text>
</comment>
<evidence type="ECO:0000259" key="1">
    <source>
        <dbReference type="Pfam" id="PF18961"/>
    </source>
</evidence>
<dbReference type="AlphaFoldDB" id="A0A363NS85"/>
<accession>A0A363NS85</accession>
<feature type="domain" description="DUF5703" evidence="1">
    <location>
        <begin position="35"/>
        <end position="319"/>
    </location>
</feature>
<protein>
    <recommendedName>
        <fullName evidence="1">DUF5703 domain-containing protein</fullName>
    </recommendedName>
</protein>
<gene>
    <name evidence="2" type="ORF">DCO56_16895</name>
</gene>
<dbReference type="InterPro" id="IPR012341">
    <property type="entry name" value="6hp_glycosidase-like_sf"/>
</dbReference>
<reference evidence="2 3" key="1">
    <citation type="submission" date="2018-04" db="EMBL/GenBank/DDBJ databases">
        <title>Sphingobacterium sp. M46 Genome.</title>
        <authorList>
            <person name="Cheng J."/>
            <person name="Li Y."/>
        </authorList>
    </citation>
    <scope>NUCLEOTIDE SEQUENCE [LARGE SCALE GENOMIC DNA]</scope>
    <source>
        <strain evidence="2 3">M46</strain>
    </source>
</reference>
<sequence length="774" mass="88820">MMIEKRIIGILVLIVVLLSPIEAQEFNWKDYNVSWTTQSKNSSESMPVGGGDIGLNVWVENGELLLYLGKTGAFDENNTLLKLGRIRLHLYPNPFADGKFQQELQLDKGHIVLKGESKGVKAEVLVWVDVFNPNVHLEVSANRKIKVEAAYESWRFQDLFPKKKENNANSWKWAPPKPVVTHKDQVVAEANNIIFYHQNQATTAFDLVVDQQGLTTIKDSLYNPLKNRISGGLLKGEDFEYVGQRAGTYMNTPYQSWILKSKAAKTNHALQVTLHVGQQADLQHWKTALEDLATPKPSFVSLKRATESWWKSFWDRSHIVIQPGLKDPNNEAWQVGRNYQLFRFMLACNAYGDYPTKFNGGLFTYDPVTIDSTFTFTPDFRNWGGGTHTAQNQRLVYWPLLKSGDFDLMPAQFKFYQRLLGNAEWRSKFYWGHSGASFTEQIENFGLPNPAEYNWKRPKDFDKGLEYNAWLEYEWDTVLEFCMMILETERYNKSDIQTYIPLIESCLRFFDEHYQYRARQRGSKVLDDAGHLVLYPGSSAETYKMAYNSASTIAALQEVTKGLLALPEGYINAESRSYFQGFLTRIPPLPRRELGGKKMLAPAQLWARINNTESPQLYPVYPWGIYGIGKPNMDIAVNTYTDDPDVLKFKSHIGWKQHNIFAARLGLVDEAKQLTLLKLKNAERRFPTFWGPGFDWVPDHNWGGSGMIGLQEMLLQVVDDKIYLFPAWPKDWDVDFKLHAPGQTTVEGRLKDGKLLDLKVFPKEREAAIINLLK</sequence>
<dbReference type="InterPro" id="IPR008928">
    <property type="entry name" value="6-hairpin_glycosidase_sf"/>
</dbReference>
<dbReference type="OrthoDB" id="101302at2"/>
<dbReference type="EMBL" id="QCXX01000004">
    <property type="protein sequence ID" value="PUV23580.1"/>
    <property type="molecule type" value="Genomic_DNA"/>
</dbReference>
<keyword evidence="3" id="KW-1185">Reference proteome</keyword>